<dbReference type="InterPro" id="IPR009100">
    <property type="entry name" value="AcylCoA_DH/oxidase_NM_dom_sf"/>
</dbReference>
<dbReference type="GO" id="GO:0006631">
    <property type="term" value="P:fatty acid metabolic process"/>
    <property type="evidence" value="ECO:0007669"/>
    <property type="project" value="UniProtKB-KW"/>
</dbReference>
<dbReference type="PANTHER" id="PTHR43884:SF1">
    <property type="entry name" value="SHORT_BRANCHED CHAIN SPECIFIC ACYL-COA DEHYDROGENASE, MITOCHONDRIAL"/>
    <property type="match status" value="1"/>
</dbReference>
<comment type="catalytic activity">
    <reaction evidence="22">
        <text>(2R)-2-methylbutanoyl-CoA + oxidized [electron-transfer flavoprotein] + H(+) = ethylacryloyl-CoA + reduced [electron-transfer flavoprotein]</text>
        <dbReference type="Rhea" id="RHEA:65296"/>
        <dbReference type="Rhea" id="RHEA-COMP:10685"/>
        <dbReference type="Rhea" id="RHEA-COMP:10686"/>
        <dbReference type="ChEBI" id="CHEBI:15378"/>
        <dbReference type="ChEBI" id="CHEBI:57692"/>
        <dbReference type="ChEBI" id="CHEBI:58307"/>
        <dbReference type="ChEBI" id="CHEBI:156439"/>
        <dbReference type="ChEBI" id="CHEBI:156440"/>
    </reaction>
    <physiologicalReaction direction="left-to-right" evidence="22">
        <dbReference type="Rhea" id="RHEA:65297"/>
    </physiologicalReaction>
</comment>
<evidence type="ECO:0000256" key="16">
    <source>
        <dbReference type="ARBA" id="ARBA00039036"/>
    </source>
</evidence>
<dbReference type="Gene3D" id="1.20.140.10">
    <property type="entry name" value="Butyryl-CoA Dehydrogenase, subunit A, domain 3"/>
    <property type="match status" value="1"/>
</dbReference>
<evidence type="ECO:0000256" key="8">
    <source>
        <dbReference type="ARBA" id="ARBA00022827"/>
    </source>
</evidence>
<comment type="catalytic activity">
    <reaction evidence="21">
        <text>valproyl-CoA + oxidized [electron-transfer flavoprotein] + H(+) = (2E)-2-propylpent-2-enoyl-CoA + reduced [electron-transfer flavoprotein]</text>
        <dbReference type="Rhea" id="RHEA:65344"/>
        <dbReference type="Rhea" id="RHEA-COMP:10685"/>
        <dbReference type="Rhea" id="RHEA-COMP:10686"/>
        <dbReference type="ChEBI" id="CHEBI:15378"/>
        <dbReference type="ChEBI" id="CHEBI:57692"/>
        <dbReference type="ChEBI" id="CHEBI:58307"/>
        <dbReference type="ChEBI" id="CHEBI:156457"/>
        <dbReference type="ChEBI" id="CHEBI:156458"/>
    </reaction>
    <physiologicalReaction direction="left-to-right" evidence="21">
        <dbReference type="Rhea" id="RHEA:65345"/>
    </physiologicalReaction>
</comment>
<keyword evidence="8 27" id="KW-0274">FAD</keyword>
<dbReference type="GO" id="GO:0046395">
    <property type="term" value="P:carboxylic acid catabolic process"/>
    <property type="evidence" value="ECO:0007669"/>
    <property type="project" value="UniProtKB-ARBA"/>
</dbReference>
<evidence type="ECO:0000256" key="18">
    <source>
        <dbReference type="ARBA" id="ARBA00041537"/>
    </source>
</evidence>
<proteinExistence type="inferred from homology"/>
<dbReference type="SUPFAM" id="SSF47203">
    <property type="entry name" value="Acyl-CoA dehydrogenase C-terminal domain-like"/>
    <property type="match status" value="1"/>
</dbReference>
<evidence type="ECO:0000256" key="25">
    <source>
        <dbReference type="ARBA" id="ARBA00049552"/>
    </source>
</evidence>
<protein>
    <recommendedName>
        <fullName evidence="17">Short/branched chain specific acyl-CoA dehydrogenase, mitochondrial</fullName>
        <ecNumber evidence="16">1.3.8.5</ecNumber>
    </recommendedName>
    <alternativeName>
        <fullName evidence="19">2-methyl branched chain acyl-CoA dehydrogenase</fullName>
    </alternativeName>
    <alternativeName>
        <fullName evidence="18">2-methylbutyryl-coenzyme A dehydrogenase</fullName>
    </alternativeName>
</protein>
<dbReference type="Gene3D" id="1.10.540.10">
    <property type="entry name" value="Acyl-CoA dehydrogenase/oxidase, N-terminal domain"/>
    <property type="match status" value="1"/>
</dbReference>
<dbReference type="AlphaFoldDB" id="A0A9P6RUA8"/>
<comment type="subunit">
    <text evidence="5">Homotetramer.</text>
</comment>
<comment type="catalytic activity">
    <reaction evidence="23">
        <text>butanoyl-CoA + oxidized [electron-transfer flavoprotein] + H(+) = (2E)-butenoyl-CoA + reduced [electron-transfer flavoprotein]</text>
        <dbReference type="Rhea" id="RHEA:24004"/>
        <dbReference type="Rhea" id="RHEA-COMP:10685"/>
        <dbReference type="Rhea" id="RHEA-COMP:10686"/>
        <dbReference type="ChEBI" id="CHEBI:15378"/>
        <dbReference type="ChEBI" id="CHEBI:57332"/>
        <dbReference type="ChEBI" id="CHEBI:57371"/>
        <dbReference type="ChEBI" id="CHEBI:57692"/>
        <dbReference type="ChEBI" id="CHEBI:58307"/>
    </reaction>
    <physiologicalReaction direction="left-to-right" evidence="23">
        <dbReference type="Rhea" id="RHEA:24005"/>
    </physiologicalReaction>
</comment>
<dbReference type="Pfam" id="PF00441">
    <property type="entry name" value="Acyl-CoA_dh_1"/>
    <property type="match status" value="1"/>
</dbReference>
<comment type="cofactor">
    <cofactor evidence="1 27">
        <name>FAD</name>
        <dbReference type="ChEBI" id="CHEBI:57692"/>
    </cofactor>
</comment>
<dbReference type="EC" id="1.3.8.5" evidence="16"/>
<evidence type="ECO:0000256" key="6">
    <source>
        <dbReference type="ARBA" id="ARBA00022553"/>
    </source>
</evidence>
<dbReference type="GO" id="GO:0003853">
    <property type="term" value="F:short-chain 2-methyl fatty acyl-CoA dehydrogenase activity"/>
    <property type="evidence" value="ECO:0007669"/>
    <property type="project" value="UniProtKB-EC"/>
</dbReference>
<comment type="pathway">
    <text evidence="3">Lipid metabolism; mitochondrial fatty acid beta-oxidation.</text>
</comment>
<evidence type="ECO:0000256" key="10">
    <source>
        <dbReference type="ARBA" id="ARBA00022946"/>
    </source>
</evidence>
<evidence type="ECO:0000256" key="13">
    <source>
        <dbReference type="ARBA" id="ARBA00023098"/>
    </source>
</evidence>
<evidence type="ECO:0000256" key="3">
    <source>
        <dbReference type="ARBA" id="ARBA00005198"/>
    </source>
</evidence>
<dbReference type="PIRSF" id="PIRSF016578">
    <property type="entry name" value="HsaA"/>
    <property type="match status" value="1"/>
</dbReference>
<evidence type="ECO:0000256" key="2">
    <source>
        <dbReference type="ARBA" id="ARBA00004305"/>
    </source>
</evidence>
<dbReference type="FunFam" id="1.10.540.10:FF:000012">
    <property type="entry name" value="Acyl-CoA dehydrogenase short/branched chain"/>
    <property type="match status" value="1"/>
</dbReference>
<dbReference type="FunFam" id="2.40.110.10:FF:000001">
    <property type="entry name" value="Acyl-CoA dehydrogenase, mitochondrial"/>
    <property type="match status" value="1"/>
</dbReference>
<keyword evidence="32" id="KW-1185">Reference proteome</keyword>
<dbReference type="OrthoDB" id="10262177at2759"/>
<gene>
    <name evidence="31" type="ORF">BGZ99_000572</name>
</gene>
<evidence type="ECO:0000256" key="14">
    <source>
        <dbReference type="ARBA" id="ARBA00023128"/>
    </source>
</evidence>
<comment type="caution">
    <text evidence="31">The sequence shown here is derived from an EMBL/GenBank/DDBJ whole genome shotgun (WGS) entry which is preliminary data.</text>
</comment>
<evidence type="ECO:0000256" key="5">
    <source>
        <dbReference type="ARBA" id="ARBA00011881"/>
    </source>
</evidence>
<comment type="similarity">
    <text evidence="4 27">Belongs to the acyl-CoA dehydrogenase family.</text>
</comment>
<comment type="catalytic activity">
    <reaction evidence="20">
        <text>2-methylbutanoyl-CoA + oxidized [electron-transfer flavoprotein] + H(+) = (2E)-2-methylbut-2-enoyl-CoA + reduced [electron-transfer flavoprotein]</text>
        <dbReference type="Rhea" id="RHEA:43780"/>
        <dbReference type="Rhea" id="RHEA-COMP:10685"/>
        <dbReference type="Rhea" id="RHEA-COMP:10686"/>
        <dbReference type="ChEBI" id="CHEBI:15378"/>
        <dbReference type="ChEBI" id="CHEBI:57336"/>
        <dbReference type="ChEBI" id="CHEBI:57337"/>
        <dbReference type="ChEBI" id="CHEBI:57692"/>
        <dbReference type="ChEBI" id="CHEBI:58307"/>
        <dbReference type="EC" id="1.3.8.5"/>
    </reaction>
    <physiologicalReaction direction="left-to-right" evidence="20">
        <dbReference type="Rhea" id="RHEA:43781"/>
    </physiologicalReaction>
</comment>
<keyword evidence="14" id="KW-0496">Mitochondrion</keyword>
<dbReference type="PROSITE" id="PS00072">
    <property type="entry name" value="ACYL_COA_DH_1"/>
    <property type="match status" value="1"/>
</dbReference>
<comment type="catalytic activity">
    <reaction evidence="24">
        <text>hexanoyl-CoA + oxidized [electron-transfer flavoprotein] + H(+) = (2E)-hexenoyl-CoA + reduced [electron-transfer flavoprotein]</text>
        <dbReference type="Rhea" id="RHEA:43464"/>
        <dbReference type="Rhea" id="RHEA-COMP:10685"/>
        <dbReference type="Rhea" id="RHEA-COMP:10686"/>
        <dbReference type="ChEBI" id="CHEBI:15378"/>
        <dbReference type="ChEBI" id="CHEBI:57692"/>
        <dbReference type="ChEBI" id="CHEBI:58307"/>
        <dbReference type="ChEBI" id="CHEBI:62077"/>
        <dbReference type="ChEBI" id="CHEBI:62620"/>
    </reaction>
    <physiologicalReaction direction="left-to-right" evidence="24">
        <dbReference type="Rhea" id="RHEA:43465"/>
    </physiologicalReaction>
</comment>
<keyword evidence="7 27" id="KW-0285">Flavoprotein</keyword>
<evidence type="ECO:0000256" key="27">
    <source>
        <dbReference type="RuleBase" id="RU362125"/>
    </source>
</evidence>
<dbReference type="InterPro" id="IPR036250">
    <property type="entry name" value="AcylCo_DH-like_C"/>
</dbReference>
<dbReference type="InterPro" id="IPR006091">
    <property type="entry name" value="Acyl-CoA_Oxase/DH_mid-dom"/>
</dbReference>
<dbReference type="InterPro" id="IPR046373">
    <property type="entry name" value="Acyl-CoA_Oxase/DH_mid-dom_sf"/>
</dbReference>
<evidence type="ECO:0000313" key="31">
    <source>
        <dbReference type="EMBL" id="KAG0325518.1"/>
    </source>
</evidence>
<evidence type="ECO:0000256" key="22">
    <source>
        <dbReference type="ARBA" id="ARBA00048592"/>
    </source>
</evidence>
<evidence type="ECO:0000256" key="15">
    <source>
        <dbReference type="ARBA" id="ARBA00037895"/>
    </source>
</evidence>
<dbReference type="InterPro" id="IPR006089">
    <property type="entry name" value="Acyl-CoA_DH_CS"/>
</dbReference>
<dbReference type="GO" id="GO:0050660">
    <property type="term" value="F:flavin adenine dinucleotide binding"/>
    <property type="evidence" value="ECO:0007669"/>
    <property type="project" value="InterPro"/>
</dbReference>
<evidence type="ECO:0000256" key="1">
    <source>
        <dbReference type="ARBA" id="ARBA00001974"/>
    </source>
</evidence>
<feature type="domain" description="Acyl-CoA dehydrogenase/oxidase C-terminal" evidence="28">
    <location>
        <begin position="266"/>
        <end position="413"/>
    </location>
</feature>
<comment type="catalytic activity">
    <reaction evidence="25">
        <text>(2S)-2-methylbutanoyl-CoA + oxidized [electron-transfer flavoprotein] + H(+) = (2E)-2-methylbut-2-enoyl-CoA + reduced [electron-transfer flavoprotein]</text>
        <dbReference type="Rhea" id="RHEA:48256"/>
        <dbReference type="Rhea" id="RHEA-COMP:10685"/>
        <dbReference type="Rhea" id="RHEA-COMP:10686"/>
        <dbReference type="ChEBI" id="CHEBI:15378"/>
        <dbReference type="ChEBI" id="CHEBI:57337"/>
        <dbReference type="ChEBI" id="CHEBI:57692"/>
        <dbReference type="ChEBI" id="CHEBI:58307"/>
        <dbReference type="ChEBI" id="CHEBI:88166"/>
    </reaction>
    <physiologicalReaction direction="left-to-right" evidence="25">
        <dbReference type="Rhea" id="RHEA:48257"/>
    </physiologicalReaction>
</comment>
<keyword evidence="13" id="KW-0443">Lipid metabolism</keyword>
<keyword evidence="6" id="KW-0597">Phosphoprotein</keyword>
<feature type="domain" description="Acyl-CoA dehydrogenase/oxidase N-terminal" evidence="30">
    <location>
        <begin position="45"/>
        <end position="155"/>
    </location>
</feature>
<evidence type="ECO:0000256" key="7">
    <source>
        <dbReference type="ARBA" id="ARBA00022630"/>
    </source>
</evidence>
<evidence type="ECO:0000259" key="30">
    <source>
        <dbReference type="Pfam" id="PF02771"/>
    </source>
</evidence>
<reference evidence="31" key="1">
    <citation type="journal article" date="2020" name="Fungal Divers.">
        <title>Resolving the Mortierellaceae phylogeny through synthesis of multi-gene phylogenetics and phylogenomics.</title>
        <authorList>
            <person name="Vandepol N."/>
            <person name="Liber J."/>
            <person name="Desiro A."/>
            <person name="Na H."/>
            <person name="Kennedy M."/>
            <person name="Barry K."/>
            <person name="Grigoriev I.V."/>
            <person name="Miller A.N."/>
            <person name="O'Donnell K."/>
            <person name="Stajich J.E."/>
            <person name="Bonito G."/>
        </authorList>
    </citation>
    <scope>NUCLEOTIDE SEQUENCE</scope>
    <source>
        <strain evidence="31">REB-010B</strain>
    </source>
</reference>
<evidence type="ECO:0000259" key="28">
    <source>
        <dbReference type="Pfam" id="PF00441"/>
    </source>
</evidence>
<dbReference type="CDD" id="cd01158">
    <property type="entry name" value="SCAD_SBCAD"/>
    <property type="match status" value="1"/>
</dbReference>
<evidence type="ECO:0000256" key="9">
    <source>
        <dbReference type="ARBA" id="ARBA00022832"/>
    </source>
</evidence>
<dbReference type="InterPro" id="IPR037069">
    <property type="entry name" value="AcylCoA_DH/ox_N_sf"/>
</dbReference>
<evidence type="ECO:0000256" key="12">
    <source>
        <dbReference type="ARBA" id="ARBA00023002"/>
    </source>
</evidence>
<evidence type="ECO:0000256" key="20">
    <source>
        <dbReference type="ARBA" id="ARBA00048235"/>
    </source>
</evidence>
<keyword evidence="10" id="KW-0809">Transit peptide</keyword>
<evidence type="ECO:0000256" key="23">
    <source>
        <dbReference type="ARBA" id="ARBA00049096"/>
    </source>
</evidence>
<evidence type="ECO:0000256" key="17">
    <source>
        <dbReference type="ARBA" id="ARBA00039850"/>
    </source>
</evidence>
<name>A0A9P6RUA8_9FUNG</name>
<dbReference type="PANTHER" id="PTHR43884">
    <property type="entry name" value="ACYL-COA DEHYDROGENASE"/>
    <property type="match status" value="1"/>
</dbReference>
<evidence type="ECO:0000256" key="11">
    <source>
        <dbReference type="ARBA" id="ARBA00022990"/>
    </source>
</evidence>
<evidence type="ECO:0000313" key="32">
    <source>
        <dbReference type="Proteomes" id="UP000738325"/>
    </source>
</evidence>
<feature type="domain" description="Acyl-CoA oxidase/dehydrogenase middle" evidence="29">
    <location>
        <begin position="160"/>
        <end position="254"/>
    </location>
</feature>
<organism evidence="31 32">
    <name type="scientific">Dissophora globulifera</name>
    <dbReference type="NCBI Taxonomy" id="979702"/>
    <lineage>
        <taxon>Eukaryota</taxon>
        <taxon>Fungi</taxon>
        <taxon>Fungi incertae sedis</taxon>
        <taxon>Mucoromycota</taxon>
        <taxon>Mortierellomycotina</taxon>
        <taxon>Mortierellomycetes</taxon>
        <taxon>Mortierellales</taxon>
        <taxon>Mortierellaceae</taxon>
        <taxon>Dissophora</taxon>
    </lineage>
</organism>
<comment type="subcellular location">
    <subcellularLocation>
        <location evidence="2">Mitochondrion matrix</location>
    </subcellularLocation>
</comment>
<evidence type="ECO:0000256" key="26">
    <source>
        <dbReference type="ARBA" id="ARBA00051903"/>
    </source>
</evidence>
<comment type="pathway">
    <text evidence="15">Amino-acid degradation; L-isoleucine degradation.</text>
</comment>
<dbReference type="Pfam" id="PF02770">
    <property type="entry name" value="Acyl-CoA_dh_M"/>
    <property type="match status" value="1"/>
</dbReference>
<evidence type="ECO:0000256" key="19">
    <source>
        <dbReference type="ARBA" id="ARBA00042821"/>
    </source>
</evidence>
<evidence type="ECO:0000256" key="21">
    <source>
        <dbReference type="ARBA" id="ARBA00048307"/>
    </source>
</evidence>
<dbReference type="InterPro" id="IPR009075">
    <property type="entry name" value="AcylCo_DH/oxidase_C"/>
</dbReference>
<dbReference type="PROSITE" id="PS00073">
    <property type="entry name" value="ACYL_COA_DH_2"/>
    <property type="match status" value="1"/>
</dbReference>
<evidence type="ECO:0000259" key="29">
    <source>
        <dbReference type="Pfam" id="PF02770"/>
    </source>
</evidence>
<comment type="catalytic activity">
    <reaction evidence="26">
        <text>2-methylpropanoyl-CoA + oxidized [electron-transfer flavoprotein] + H(+) = 2-methylpropenoyl-CoA + reduced [electron-transfer flavoprotein]</text>
        <dbReference type="Rhea" id="RHEA:44180"/>
        <dbReference type="Rhea" id="RHEA-COMP:10685"/>
        <dbReference type="Rhea" id="RHEA-COMP:10686"/>
        <dbReference type="ChEBI" id="CHEBI:15378"/>
        <dbReference type="ChEBI" id="CHEBI:57338"/>
        <dbReference type="ChEBI" id="CHEBI:57692"/>
        <dbReference type="ChEBI" id="CHEBI:58307"/>
        <dbReference type="ChEBI" id="CHEBI:62500"/>
    </reaction>
    <physiologicalReaction direction="left-to-right" evidence="26">
        <dbReference type="Rhea" id="RHEA:44181"/>
    </physiologicalReaction>
</comment>
<keyword evidence="9" id="KW-0276">Fatty acid metabolism</keyword>
<dbReference type="FunFam" id="1.20.140.10:FF:000002">
    <property type="entry name" value="Acyl-CoA dehydrogenase short/branched chain"/>
    <property type="match status" value="1"/>
</dbReference>
<accession>A0A9P6RUA8</accession>
<dbReference type="SUPFAM" id="SSF56645">
    <property type="entry name" value="Acyl-CoA dehydrogenase NM domain-like"/>
    <property type="match status" value="1"/>
</dbReference>
<dbReference type="Gene3D" id="2.40.110.10">
    <property type="entry name" value="Butyryl-CoA Dehydrogenase, subunit A, domain 2"/>
    <property type="match status" value="1"/>
</dbReference>
<dbReference type="Proteomes" id="UP000738325">
    <property type="component" value="Unassembled WGS sequence"/>
</dbReference>
<keyword evidence="12 27" id="KW-0560">Oxidoreductase</keyword>
<sequence length="420" mass="45952">MFSAVRPRLTAVAAKSALVNAVRPRFFSQAVVARSAHIASLHTLTEDEQLLRDSVARFAQDVILPKVKEMDETETIDKTVLKGLFEQGLMGIETSSKYNGSESSFMSAILTIEELAKVDPSISVVCDVQNTLVNTLFNKYATEDIKDRFLPRLATDTVGCFCLSEAGSGSDAFALQTRAVKDGDDYILNGSKMWITNSGEAEIFLVFANVAPEKGYKGITCFVVDKSMGVKVMKKESKLGIRASSTCTLNFDDVRVPAANILGEVGKGYKYAIEILNEGRIGIAAQMLGLAQGAFDATLPYLFQRKQFGTAIGSFQGMQHQYAQIAVDIEAARLLTYNAARLKEQGKPFIKEAAMAKLYASQVAERSASRCVEWAGGIGFTRDFPAEKFYRDCKIGAIYEGTSNIQLQTIAKILEKQYSS</sequence>
<evidence type="ECO:0000256" key="4">
    <source>
        <dbReference type="ARBA" id="ARBA00009347"/>
    </source>
</evidence>
<evidence type="ECO:0000256" key="24">
    <source>
        <dbReference type="ARBA" id="ARBA00049192"/>
    </source>
</evidence>
<dbReference type="InterPro" id="IPR013786">
    <property type="entry name" value="AcylCoA_DH/ox_N"/>
</dbReference>
<dbReference type="EMBL" id="JAAAIP010000111">
    <property type="protein sequence ID" value="KAG0325518.1"/>
    <property type="molecule type" value="Genomic_DNA"/>
</dbReference>
<dbReference type="GO" id="GO:0005759">
    <property type="term" value="C:mitochondrial matrix"/>
    <property type="evidence" value="ECO:0007669"/>
    <property type="project" value="UniProtKB-SubCell"/>
</dbReference>
<dbReference type="Pfam" id="PF02771">
    <property type="entry name" value="Acyl-CoA_dh_N"/>
    <property type="match status" value="1"/>
</dbReference>
<keyword evidence="11" id="KW-0007">Acetylation</keyword>